<gene>
    <name evidence="2" type="ORF">AB3N04_05725</name>
</gene>
<name>A0AB39BWV4_9BACI</name>
<protein>
    <submittedName>
        <fullName evidence="2">Uncharacterized protein</fullName>
    </submittedName>
</protein>
<dbReference type="AlphaFoldDB" id="A0AB39BWV4"/>
<organism evidence="2">
    <name type="scientific">Alkalihalophilus sp. As8PL</name>
    <dbReference type="NCBI Taxonomy" id="3237103"/>
    <lineage>
        <taxon>Bacteria</taxon>
        <taxon>Bacillati</taxon>
        <taxon>Bacillota</taxon>
        <taxon>Bacilli</taxon>
        <taxon>Bacillales</taxon>
        <taxon>Bacillaceae</taxon>
        <taxon>Alkalihalophilus</taxon>
    </lineage>
</organism>
<keyword evidence="1" id="KW-0472">Membrane</keyword>
<keyword evidence="1" id="KW-1133">Transmembrane helix</keyword>
<keyword evidence="1" id="KW-0812">Transmembrane</keyword>
<feature type="transmembrane region" description="Helical" evidence="1">
    <location>
        <begin position="6"/>
        <end position="26"/>
    </location>
</feature>
<dbReference type="RefSeq" id="WP_368505144.1">
    <property type="nucleotide sequence ID" value="NZ_CP162551.1"/>
</dbReference>
<reference evidence="2" key="1">
    <citation type="submission" date="2024-07" db="EMBL/GenBank/DDBJ databases">
        <title>Identification and characteristics of an arsenic-resistant bacterial isolate, which belongs to a novel species.</title>
        <authorList>
            <person name="Juszczyk A."/>
            <person name="Kowalczyk A."/>
            <person name="Was K."/>
            <person name="Kosowicz W."/>
            <person name="Budzyn A."/>
            <person name="Latowski D."/>
        </authorList>
    </citation>
    <scope>NUCLEOTIDE SEQUENCE</scope>
    <source>
        <strain evidence="2">As8PL</strain>
    </source>
</reference>
<evidence type="ECO:0000313" key="2">
    <source>
        <dbReference type="EMBL" id="XDI37816.1"/>
    </source>
</evidence>
<evidence type="ECO:0000256" key="1">
    <source>
        <dbReference type="SAM" id="Phobius"/>
    </source>
</evidence>
<accession>A0AB39BWV4</accession>
<proteinExistence type="predicted"/>
<sequence length="134" mass="15562">MRDKKMIVILVIVLISMAIITLNNFIEDKSEKVYSQQSFGGMYIEEKEHHVKPGEYQQMWIIGYNAYEDSEGKEPFKVFIKDANVYNLIEENQEYVISFSAKHQDESNNNIYSLDWISLPDGGQMRGDGLIDKN</sequence>
<dbReference type="EMBL" id="CP162551">
    <property type="protein sequence ID" value="XDI37816.1"/>
    <property type="molecule type" value="Genomic_DNA"/>
</dbReference>